<dbReference type="PROSITE" id="PS50097">
    <property type="entry name" value="BTB"/>
    <property type="match status" value="1"/>
</dbReference>
<dbReference type="Gene3D" id="3.30.710.10">
    <property type="entry name" value="Potassium Channel Kv1.1, Chain A"/>
    <property type="match status" value="1"/>
</dbReference>
<organism evidence="3 4">
    <name type="scientific">Cercospora zeae-maydis SCOH1-5</name>
    <dbReference type="NCBI Taxonomy" id="717836"/>
    <lineage>
        <taxon>Eukaryota</taxon>
        <taxon>Fungi</taxon>
        <taxon>Dikarya</taxon>
        <taxon>Ascomycota</taxon>
        <taxon>Pezizomycotina</taxon>
        <taxon>Dothideomycetes</taxon>
        <taxon>Dothideomycetidae</taxon>
        <taxon>Mycosphaerellales</taxon>
        <taxon>Mycosphaerellaceae</taxon>
        <taxon>Cercospora</taxon>
    </lineage>
</organism>
<feature type="region of interest" description="Disordered" evidence="1">
    <location>
        <begin position="203"/>
        <end position="252"/>
    </location>
</feature>
<evidence type="ECO:0000313" key="3">
    <source>
        <dbReference type="EMBL" id="KAF2217989.1"/>
    </source>
</evidence>
<gene>
    <name evidence="3" type="ORF">CERZMDRAFT_80621</name>
</gene>
<feature type="domain" description="BTB" evidence="2">
    <location>
        <begin position="27"/>
        <end position="95"/>
    </location>
</feature>
<proteinExistence type="predicted"/>
<dbReference type="SMART" id="SM00225">
    <property type="entry name" value="BTB"/>
    <property type="match status" value="1"/>
</dbReference>
<accession>A0A6A6FX59</accession>
<dbReference type="PANTHER" id="PTHR47843">
    <property type="entry name" value="BTB DOMAIN-CONTAINING PROTEIN-RELATED"/>
    <property type="match status" value="1"/>
</dbReference>
<name>A0A6A6FX59_9PEZI</name>
<evidence type="ECO:0000256" key="1">
    <source>
        <dbReference type="SAM" id="MobiDB-lite"/>
    </source>
</evidence>
<dbReference type="SUPFAM" id="SSF54695">
    <property type="entry name" value="POZ domain"/>
    <property type="match status" value="1"/>
</dbReference>
<dbReference type="CDD" id="cd18186">
    <property type="entry name" value="BTB_POZ_ZBTB_KLHL-like"/>
    <property type="match status" value="1"/>
</dbReference>
<evidence type="ECO:0000259" key="2">
    <source>
        <dbReference type="PROSITE" id="PS50097"/>
    </source>
</evidence>
<dbReference type="PANTHER" id="PTHR47843:SF5">
    <property type="entry name" value="BTB_POZ DOMAIN PROTEIN"/>
    <property type="match status" value="1"/>
</dbReference>
<dbReference type="InterPro" id="IPR000210">
    <property type="entry name" value="BTB/POZ_dom"/>
</dbReference>
<keyword evidence="4" id="KW-1185">Reference proteome</keyword>
<evidence type="ECO:0000313" key="4">
    <source>
        <dbReference type="Proteomes" id="UP000799539"/>
    </source>
</evidence>
<dbReference type="Pfam" id="PF00651">
    <property type="entry name" value="BTB"/>
    <property type="match status" value="1"/>
</dbReference>
<dbReference type="OrthoDB" id="3625033at2759"/>
<dbReference type="EMBL" id="ML992662">
    <property type="protein sequence ID" value="KAF2217989.1"/>
    <property type="molecule type" value="Genomic_DNA"/>
</dbReference>
<dbReference type="Proteomes" id="UP000799539">
    <property type="component" value="Unassembled WGS sequence"/>
</dbReference>
<sequence>MNDFGIQGRADAIDNVLRKIHNTGAHSDFILAVGDREWKVHKMVLMMFSDVLYTMSTNEHFVECQTGRAVLQEVEAEHVHALVHFMYHGVYTSPNGETVSSSISGISADTIKFHMSMIALGGRYIAPTLVEFAAACINSSTNGNNVLEMAKLFYKRVETPSSIRDNIVRVISNNLDVLEENAGLDPLLDEMPQLAVDYLKAQIQREPNPRRRRGHGIDRPSNYPIPANRNGELRRARPGEGPFGFVGSETRM</sequence>
<dbReference type="InterPro" id="IPR011333">
    <property type="entry name" value="SKP1/BTB/POZ_sf"/>
</dbReference>
<reference evidence="3" key="1">
    <citation type="journal article" date="2020" name="Stud. Mycol.">
        <title>101 Dothideomycetes genomes: a test case for predicting lifestyles and emergence of pathogens.</title>
        <authorList>
            <person name="Haridas S."/>
            <person name="Albert R."/>
            <person name="Binder M."/>
            <person name="Bloem J."/>
            <person name="Labutti K."/>
            <person name="Salamov A."/>
            <person name="Andreopoulos B."/>
            <person name="Baker S."/>
            <person name="Barry K."/>
            <person name="Bills G."/>
            <person name="Bluhm B."/>
            <person name="Cannon C."/>
            <person name="Castanera R."/>
            <person name="Culley D."/>
            <person name="Daum C."/>
            <person name="Ezra D."/>
            <person name="Gonzalez J."/>
            <person name="Henrissat B."/>
            <person name="Kuo A."/>
            <person name="Liang C."/>
            <person name="Lipzen A."/>
            <person name="Lutzoni F."/>
            <person name="Magnuson J."/>
            <person name="Mondo S."/>
            <person name="Nolan M."/>
            <person name="Ohm R."/>
            <person name="Pangilinan J."/>
            <person name="Park H.-J."/>
            <person name="Ramirez L."/>
            <person name="Alfaro M."/>
            <person name="Sun H."/>
            <person name="Tritt A."/>
            <person name="Yoshinaga Y."/>
            <person name="Zwiers L.-H."/>
            <person name="Turgeon B."/>
            <person name="Goodwin S."/>
            <person name="Spatafora J."/>
            <person name="Crous P."/>
            <person name="Grigoriev I."/>
        </authorList>
    </citation>
    <scope>NUCLEOTIDE SEQUENCE</scope>
    <source>
        <strain evidence="3">SCOH1-5</strain>
    </source>
</reference>
<protein>
    <recommendedName>
        <fullName evidence="2">BTB domain-containing protein</fullName>
    </recommendedName>
</protein>
<dbReference type="AlphaFoldDB" id="A0A6A6FX59"/>